<dbReference type="EMBL" id="BMPP01000016">
    <property type="protein sequence ID" value="GGK36703.1"/>
    <property type="molecule type" value="Genomic_DNA"/>
</dbReference>
<sequence>MTPTNRERRVAPLLAALLLLSVAHPEANAMTKHPAGAAANTTSDDMTDRFGATLDALAAQGHFSGVVLLARHGVPVLERAYGTADARGTPITAHSRFPLASLSKMFTAVVIGQLVEEGLVTLDDPVRQHLPNVNFDLDGVTVRHLLTHTSGLVSQDFALLKPLVTVREFLGVPVPPRQHAPGAAHLYGNTNFVLLGAIIERVTGRDYYEEVERRVLRPAGMTESGAFELNTGRAPRLVDGFLPDGRTNGAVRVDRASPAGDWVATAGDLLKFSNALVGGTLLKATTRWSFTSPQVDVGEFGALKRAYGLGFVTNRIGNHAHFGHPGGAPGESTVLFVYPASGYTLIALSNRRADAVTLYYRFNALLSGTAL</sequence>
<dbReference type="Gene3D" id="3.40.710.10">
    <property type="entry name" value="DD-peptidase/beta-lactamase superfamily"/>
    <property type="match status" value="1"/>
</dbReference>
<evidence type="ECO:0000313" key="3">
    <source>
        <dbReference type="EMBL" id="GGK36703.1"/>
    </source>
</evidence>
<dbReference type="PANTHER" id="PTHR46825:SF9">
    <property type="entry name" value="BETA-LACTAMASE-RELATED DOMAIN-CONTAINING PROTEIN"/>
    <property type="match status" value="1"/>
</dbReference>
<gene>
    <name evidence="3" type="ORF">GCM10008955_33170</name>
</gene>
<dbReference type="GO" id="GO:0016787">
    <property type="term" value="F:hydrolase activity"/>
    <property type="evidence" value="ECO:0007669"/>
    <property type="project" value="UniProtKB-KW"/>
</dbReference>
<dbReference type="RefSeq" id="WP_189010758.1">
    <property type="nucleotide sequence ID" value="NZ_BMPP01000016.1"/>
</dbReference>
<proteinExistence type="predicted"/>
<feature type="domain" description="Beta-lactamase-related" evidence="2">
    <location>
        <begin position="53"/>
        <end position="354"/>
    </location>
</feature>
<keyword evidence="1" id="KW-0732">Signal</keyword>
<dbReference type="Pfam" id="PF00144">
    <property type="entry name" value="Beta-lactamase"/>
    <property type="match status" value="1"/>
</dbReference>
<dbReference type="SUPFAM" id="SSF56601">
    <property type="entry name" value="beta-lactamase/transpeptidase-like"/>
    <property type="match status" value="1"/>
</dbReference>
<evidence type="ECO:0000259" key="2">
    <source>
        <dbReference type="Pfam" id="PF00144"/>
    </source>
</evidence>
<feature type="chain" id="PRO_5045786728" evidence="1">
    <location>
        <begin position="30"/>
        <end position="371"/>
    </location>
</feature>
<reference evidence="4" key="1">
    <citation type="journal article" date="2019" name="Int. J. Syst. Evol. Microbiol.">
        <title>The Global Catalogue of Microorganisms (GCM) 10K type strain sequencing project: providing services to taxonomists for standard genome sequencing and annotation.</title>
        <authorList>
            <consortium name="The Broad Institute Genomics Platform"/>
            <consortium name="The Broad Institute Genome Sequencing Center for Infectious Disease"/>
            <person name="Wu L."/>
            <person name="Ma J."/>
        </authorList>
    </citation>
    <scope>NUCLEOTIDE SEQUENCE [LARGE SCALE GENOMIC DNA]</scope>
    <source>
        <strain evidence="4">JCM 30331</strain>
    </source>
</reference>
<keyword evidence="4" id="KW-1185">Reference proteome</keyword>
<dbReference type="InterPro" id="IPR050491">
    <property type="entry name" value="AmpC-like"/>
</dbReference>
<dbReference type="InterPro" id="IPR012338">
    <property type="entry name" value="Beta-lactam/transpept-like"/>
</dbReference>
<evidence type="ECO:0000313" key="4">
    <source>
        <dbReference type="Proteomes" id="UP000647587"/>
    </source>
</evidence>
<dbReference type="PANTHER" id="PTHR46825">
    <property type="entry name" value="D-ALANYL-D-ALANINE-CARBOXYPEPTIDASE/ENDOPEPTIDASE AMPH"/>
    <property type="match status" value="1"/>
</dbReference>
<dbReference type="InterPro" id="IPR001466">
    <property type="entry name" value="Beta-lactam-related"/>
</dbReference>
<keyword evidence="3" id="KW-0378">Hydrolase</keyword>
<comment type="caution">
    <text evidence="3">The sequence shown here is derived from an EMBL/GenBank/DDBJ whole genome shotgun (WGS) entry which is preliminary data.</text>
</comment>
<accession>A0ABQ2EZS8</accession>
<evidence type="ECO:0000256" key="1">
    <source>
        <dbReference type="SAM" id="SignalP"/>
    </source>
</evidence>
<feature type="signal peptide" evidence="1">
    <location>
        <begin position="1"/>
        <end position="29"/>
    </location>
</feature>
<dbReference type="Proteomes" id="UP000647587">
    <property type="component" value="Unassembled WGS sequence"/>
</dbReference>
<name>A0ABQ2EZS8_9DEIO</name>
<organism evidence="3 4">
    <name type="scientific">Deinococcus malanensis</name>
    <dbReference type="NCBI Taxonomy" id="1706855"/>
    <lineage>
        <taxon>Bacteria</taxon>
        <taxon>Thermotogati</taxon>
        <taxon>Deinococcota</taxon>
        <taxon>Deinococci</taxon>
        <taxon>Deinococcales</taxon>
        <taxon>Deinococcaceae</taxon>
        <taxon>Deinococcus</taxon>
    </lineage>
</organism>
<protein>
    <submittedName>
        <fullName evidence="3">Serine hydrolase</fullName>
    </submittedName>
</protein>